<comment type="caution">
    <text evidence="2">The sequence shown here is derived from an EMBL/GenBank/DDBJ whole genome shotgun (WGS) entry which is preliminary data.</text>
</comment>
<name>A0A0A1GT21_BIFLN</name>
<dbReference type="OMA" id="PMAEATK"/>
<protein>
    <submittedName>
        <fullName evidence="1">Glycerophosphodiester phosphodiesterase</fullName>
    </submittedName>
</protein>
<organism evidence="2 3">
    <name type="scientific">Bifidobacterium longum</name>
    <dbReference type="NCBI Taxonomy" id="216816"/>
    <lineage>
        <taxon>Bacteria</taxon>
        <taxon>Bacillati</taxon>
        <taxon>Actinomycetota</taxon>
        <taxon>Actinomycetes</taxon>
        <taxon>Bifidobacteriales</taxon>
        <taxon>Bifidobacteriaceae</taxon>
        <taxon>Bifidobacterium</taxon>
    </lineage>
</organism>
<sequence length="139" mass="15569">MAEGKVIIVNPDMFGKDPDSKTTKANEVAKSFGLSDAALAEVEDFKAQLTKHNAWDLPFMGYVNEDGYGYAYVPGAAVVYDPYWDAHQAFLALPKDVQTAFAIRMLFTHRPVDRYGASMFLHYQRGFNVKFEGIGANQY</sequence>
<reference evidence="1" key="2">
    <citation type="submission" date="2023-10" db="EMBL/GenBank/DDBJ databases">
        <title>Supernatant from a Refined Defined Microbial Community Protects Mice from Clostridioides difficile Infection.</title>
        <authorList>
            <person name="Douchant K."/>
            <person name="He S.-M."/>
            <person name="Noordhof C."/>
            <person name="Greenlaw J."/>
            <person name="Schroeter K."/>
            <person name="Vancuren S.J."/>
            <person name="Sjaarda C."/>
            <person name="Allen-Vercoe E."/>
            <person name="Gloor G.B."/>
            <person name="Vanner S.J."/>
            <person name="Petrof E.O."/>
            <person name="Sheth P.M."/>
            <person name="Guzman M."/>
        </authorList>
    </citation>
    <scope>NUCLEOTIDE SEQUENCE</scope>
    <source>
        <strain evidence="1">16-6-I_4_FM</strain>
    </source>
</reference>
<proteinExistence type="predicted"/>
<accession>E5XVU5</accession>
<evidence type="ECO:0000313" key="3">
    <source>
        <dbReference type="Proteomes" id="UP000232654"/>
    </source>
</evidence>
<reference evidence="2 3" key="1">
    <citation type="submission" date="2017-12" db="EMBL/GenBank/DDBJ databases">
        <title>Bifidobacterium longum APC/DPC strains.</title>
        <authorList>
            <person name="Arboleya S."/>
        </authorList>
    </citation>
    <scope>NUCLEOTIDE SEQUENCE [LARGE SCALE GENOMIC DNA]</scope>
    <source>
        <strain evidence="2 3">APC1503</strain>
    </source>
</reference>
<dbReference type="EMBL" id="PJDT01000022">
    <property type="protein sequence ID" value="PKC87908.1"/>
    <property type="molecule type" value="Genomic_DNA"/>
</dbReference>
<dbReference type="AlphaFoldDB" id="A0A0A1GT21"/>
<dbReference type="Proteomes" id="UP000232654">
    <property type="component" value="Unassembled WGS sequence"/>
</dbReference>
<dbReference type="EMBL" id="JAWUDL010000005">
    <property type="protein sequence ID" value="MDW7545960.1"/>
    <property type="molecule type" value="Genomic_DNA"/>
</dbReference>
<dbReference type="RefSeq" id="WP_007053229.1">
    <property type="nucleotide sequence ID" value="NZ_AP014658.1"/>
</dbReference>
<gene>
    <name evidence="2" type="ORF">APC1503_1503</name>
    <name evidence="1" type="ORF">SCX10_03820</name>
</gene>
<evidence type="ECO:0000313" key="1">
    <source>
        <dbReference type="EMBL" id="MDW7545960.1"/>
    </source>
</evidence>
<dbReference type="Proteomes" id="UP001272183">
    <property type="component" value="Unassembled WGS sequence"/>
</dbReference>
<evidence type="ECO:0000313" key="2">
    <source>
        <dbReference type="EMBL" id="PKC87908.1"/>
    </source>
</evidence>
<accession>A0A0A1GT21</accession>